<evidence type="ECO:0000256" key="7">
    <source>
        <dbReference type="ARBA" id="ARBA00023136"/>
    </source>
</evidence>
<dbReference type="InterPro" id="IPR013969">
    <property type="entry name" value="Oligosacch_biosynth_Alg14"/>
</dbReference>
<evidence type="ECO:0000256" key="4">
    <source>
        <dbReference type="ARBA" id="ARBA00022692"/>
    </source>
</evidence>
<keyword evidence="9" id="KW-0808">Transferase</keyword>
<comment type="caution">
    <text evidence="9">The sequence shown here is derived from an EMBL/GenBank/DDBJ whole genome shotgun (WGS) entry which is preliminary data.</text>
</comment>
<dbReference type="OrthoDB" id="17098at2759"/>
<name>S9UCI3_9TRYP</name>
<evidence type="ECO:0000259" key="8">
    <source>
        <dbReference type="Pfam" id="PF04101"/>
    </source>
</evidence>
<sequence length="415" mass="44794">MILAILETVVVCLACAVLARSYYVLRVATPAALRPHVRGPMKVCVVLGSGGHTSEMLRAIEALPRGYWRNNRCVYVVSDTDRHSAALAAELEQRLFGRAAACCVIPRAREVGQSYFTSIFTTLRGVYRALAIVYNERPSVLLLNGPGVCVPIVAASLALAVVCPWRCARPATVYMESFTCVSHLSLTGALLAPFATDVFTVHWRRLEAGVRRRMWRGALRYIGCEGAANAPRLAEADGAAAAARYAVVTVGSTHFDALVRAVLQEDVCALLRTAHGIDKLYVQYGTMPCPLPAATAACGGLEVEVFPYRAGLGALLARAALVLTHAGAGTILECLHAHRRLLVVPNRELMSDHQLELAEVLEQQGYLFCVDVADLPARLRALDCGPLRQFPGLAADLLAEAVSLPLTGERWKKDA</sequence>
<keyword evidence="7" id="KW-0472">Membrane</keyword>
<evidence type="ECO:0000256" key="3">
    <source>
        <dbReference type="ARBA" id="ARBA00017467"/>
    </source>
</evidence>
<dbReference type="PANTHER" id="PTHR12154:SF4">
    <property type="entry name" value="UDP-N-ACETYLGLUCOSAMINE TRANSFERASE SUBUNIT ALG14 HOMOLOG"/>
    <property type="match status" value="1"/>
</dbReference>
<dbReference type="GO" id="GO:0043541">
    <property type="term" value="C:UDP-N-acetylglucosamine transferase complex"/>
    <property type="evidence" value="ECO:0007669"/>
    <property type="project" value="TreeGrafter"/>
</dbReference>
<dbReference type="SUPFAM" id="SSF53756">
    <property type="entry name" value="UDP-Glycosyltransferase/glycogen phosphorylase"/>
    <property type="match status" value="1"/>
</dbReference>
<evidence type="ECO:0000256" key="6">
    <source>
        <dbReference type="ARBA" id="ARBA00022989"/>
    </source>
</evidence>
<dbReference type="AlphaFoldDB" id="S9UCI3"/>
<dbReference type="Gene3D" id="3.40.50.2000">
    <property type="entry name" value="Glycogen Phosphorylase B"/>
    <property type="match status" value="2"/>
</dbReference>
<dbReference type="GO" id="GO:0004577">
    <property type="term" value="F:N-acetylglucosaminyldiphosphodolichol N-acetylglucosaminyltransferase activity"/>
    <property type="evidence" value="ECO:0007669"/>
    <property type="project" value="TreeGrafter"/>
</dbReference>
<dbReference type="Pfam" id="PF04101">
    <property type="entry name" value="Glyco_tran_28_C"/>
    <property type="match status" value="1"/>
</dbReference>
<dbReference type="Proteomes" id="UP000015354">
    <property type="component" value="Unassembled WGS sequence"/>
</dbReference>
<dbReference type="InterPro" id="IPR007235">
    <property type="entry name" value="Glyco_trans_28_C"/>
</dbReference>
<dbReference type="EMBL" id="ATMH01005058">
    <property type="protein sequence ID" value="EPY28522.1"/>
    <property type="molecule type" value="Genomic_DNA"/>
</dbReference>
<keyword evidence="4" id="KW-0812">Transmembrane</keyword>
<dbReference type="Pfam" id="PF08660">
    <property type="entry name" value="Alg14"/>
    <property type="match status" value="1"/>
</dbReference>
<organism evidence="9 10">
    <name type="scientific">Strigomonas culicis</name>
    <dbReference type="NCBI Taxonomy" id="28005"/>
    <lineage>
        <taxon>Eukaryota</taxon>
        <taxon>Discoba</taxon>
        <taxon>Euglenozoa</taxon>
        <taxon>Kinetoplastea</taxon>
        <taxon>Metakinetoplastina</taxon>
        <taxon>Trypanosomatida</taxon>
        <taxon>Trypanosomatidae</taxon>
        <taxon>Strigomonadinae</taxon>
        <taxon>Strigomonas</taxon>
    </lineage>
</organism>
<keyword evidence="5" id="KW-0256">Endoplasmic reticulum</keyword>
<proteinExistence type="inferred from homology"/>
<comment type="similarity">
    <text evidence="2">Belongs to the ALG14 family.</text>
</comment>
<keyword evidence="6" id="KW-1133">Transmembrane helix</keyword>
<gene>
    <name evidence="9" type="ORF">STCU_05058</name>
</gene>
<evidence type="ECO:0000256" key="5">
    <source>
        <dbReference type="ARBA" id="ARBA00022824"/>
    </source>
</evidence>
<accession>S9UCI3</accession>
<dbReference type="GO" id="GO:0006488">
    <property type="term" value="P:dolichol-linked oligosaccharide biosynthetic process"/>
    <property type="evidence" value="ECO:0007669"/>
    <property type="project" value="InterPro"/>
</dbReference>
<keyword evidence="10" id="KW-1185">Reference proteome</keyword>
<comment type="subcellular location">
    <subcellularLocation>
        <location evidence="1">Endoplasmic reticulum membrane</location>
        <topology evidence="1">Single-pass membrane protein</topology>
    </subcellularLocation>
</comment>
<evidence type="ECO:0000313" key="9">
    <source>
        <dbReference type="EMBL" id="EPY28522.1"/>
    </source>
</evidence>
<evidence type="ECO:0000256" key="1">
    <source>
        <dbReference type="ARBA" id="ARBA00004389"/>
    </source>
</evidence>
<evidence type="ECO:0000256" key="2">
    <source>
        <dbReference type="ARBA" id="ARBA00009731"/>
    </source>
</evidence>
<reference evidence="9 10" key="1">
    <citation type="journal article" date="2013" name="PLoS ONE">
        <title>Predicting the Proteins of Angomonas deanei, Strigomonas culicis and Their Respective Endosymbionts Reveals New Aspects of the Trypanosomatidae Family.</title>
        <authorList>
            <person name="Motta M.C."/>
            <person name="Martins A.C."/>
            <person name="de Souza S.S."/>
            <person name="Catta-Preta C.M."/>
            <person name="Silva R."/>
            <person name="Klein C.C."/>
            <person name="de Almeida L.G."/>
            <person name="de Lima Cunha O."/>
            <person name="Ciapina L.P."/>
            <person name="Brocchi M."/>
            <person name="Colabardini A.C."/>
            <person name="de Araujo Lima B."/>
            <person name="Machado C.R."/>
            <person name="de Almeida Soares C.M."/>
            <person name="Probst C.M."/>
            <person name="de Menezes C.B."/>
            <person name="Thompson C.E."/>
            <person name="Bartholomeu D.C."/>
            <person name="Gradia D.F."/>
            <person name="Pavoni D.P."/>
            <person name="Grisard E.C."/>
            <person name="Fantinatti-Garboggini F."/>
            <person name="Marchini F.K."/>
            <person name="Rodrigues-Luiz G.F."/>
            <person name="Wagner G."/>
            <person name="Goldman G.H."/>
            <person name="Fietto J.L."/>
            <person name="Elias M.C."/>
            <person name="Goldman M.H."/>
            <person name="Sagot M.F."/>
            <person name="Pereira M."/>
            <person name="Stoco P.H."/>
            <person name="de Mendonca-Neto R.P."/>
            <person name="Teixeira S.M."/>
            <person name="Maciel T.E."/>
            <person name="de Oliveira Mendes T.A."/>
            <person name="Urmenyi T.P."/>
            <person name="de Souza W."/>
            <person name="Schenkman S."/>
            <person name="de Vasconcelos A.T."/>
        </authorList>
    </citation>
    <scope>NUCLEOTIDE SEQUENCE [LARGE SCALE GENOMIC DNA]</scope>
</reference>
<evidence type="ECO:0000313" key="10">
    <source>
        <dbReference type="Proteomes" id="UP000015354"/>
    </source>
</evidence>
<dbReference type="PANTHER" id="PTHR12154">
    <property type="entry name" value="GLYCOSYL TRANSFERASE-RELATED"/>
    <property type="match status" value="1"/>
</dbReference>
<protein>
    <recommendedName>
        <fullName evidence="3">UDP-N-acetylglucosamine transferase subunit ALG14</fullName>
    </recommendedName>
</protein>
<keyword evidence="9" id="KW-0328">Glycosyltransferase</keyword>
<feature type="domain" description="Glycosyl transferase family 28 C-terminal" evidence="8">
    <location>
        <begin position="247"/>
        <end position="379"/>
    </location>
</feature>